<dbReference type="GO" id="GO:0042542">
    <property type="term" value="P:response to hydrogen peroxide"/>
    <property type="evidence" value="ECO:0007669"/>
    <property type="project" value="UniProtKB-ARBA"/>
</dbReference>
<dbReference type="EC" id="3.1.4.-" evidence="9"/>
<dbReference type="SMART" id="SM00471">
    <property type="entry name" value="HDc"/>
    <property type="match status" value="1"/>
</dbReference>
<dbReference type="Proteomes" id="UP000274756">
    <property type="component" value="Unassembled WGS sequence"/>
</dbReference>
<evidence type="ECO:0000256" key="6">
    <source>
        <dbReference type="PIRSR" id="PIRSR623088-1"/>
    </source>
</evidence>
<dbReference type="OrthoDB" id="295473at2759"/>
<evidence type="ECO:0000256" key="7">
    <source>
        <dbReference type="PIRSR" id="PIRSR623088-2"/>
    </source>
</evidence>
<dbReference type="GO" id="GO:0006935">
    <property type="term" value="P:chemotaxis"/>
    <property type="evidence" value="ECO:0007669"/>
    <property type="project" value="UniProtKB-ARBA"/>
</dbReference>
<evidence type="ECO:0000256" key="2">
    <source>
        <dbReference type="ARBA" id="ARBA00007648"/>
    </source>
</evidence>
<dbReference type="Proteomes" id="UP000038040">
    <property type="component" value="Unplaced"/>
</dbReference>
<dbReference type="SUPFAM" id="SSF109604">
    <property type="entry name" value="HD-domain/PDEase-like"/>
    <property type="match status" value="1"/>
</dbReference>
<dbReference type="STRING" id="318479.A0A158Q616"/>
<dbReference type="FunFam" id="3.30.450.40:FF:000067">
    <property type="entry name" value="Phosphodiesterase"/>
    <property type="match status" value="1"/>
</dbReference>
<organism evidence="12 14">
    <name type="scientific">Dracunculus medinensis</name>
    <name type="common">Guinea worm</name>
    <dbReference type="NCBI Taxonomy" id="318479"/>
    <lineage>
        <taxon>Eukaryota</taxon>
        <taxon>Metazoa</taxon>
        <taxon>Ecdysozoa</taxon>
        <taxon>Nematoda</taxon>
        <taxon>Chromadorea</taxon>
        <taxon>Rhabditida</taxon>
        <taxon>Spirurina</taxon>
        <taxon>Dracunculoidea</taxon>
        <taxon>Dracunculidae</taxon>
        <taxon>Dracunculus</taxon>
    </lineage>
</organism>
<evidence type="ECO:0000256" key="9">
    <source>
        <dbReference type="RuleBase" id="RU363067"/>
    </source>
</evidence>
<dbReference type="CDD" id="cd00077">
    <property type="entry name" value="HDc"/>
    <property type="match status" value="1"/>
</dbReference>
<dbReference type="InterPro" id="IPR003018">
    <property type="entry name" value="GAF"/>
</dbReference>
<evidence type="ECO:0000259" key="10">
    <source>
        <dbReference type="PROSITE" id="PS51845"/>
    </source>
</evidence>
<protein>
    <recommendedName>
        <fullName evidence="9">Phosphodiesterase</fullName>
        <ecNumber evidence="9">3.1.4.-</ecNumber>
    </recommendedName>
</protein>
<dbReference type="PROSITE" id="PS51845">
    <property type="entry name" value="PDEASE_I_2"/>
    <property type="match status" value="1"/>
</dbReference>
<dbReference type="GO" id="GO:0007635">
    <property type="term" value="P:chemosensory behavior"/>
    <property type="evidence" value="ECO:0007669"/>
    <property type="project" value="UniProtKB-ARBA"/>
</dbReference>
<keyword evidence="13" id="KW-1185">Reference proteome</keyword>
<feature type="binding site" evidence="7">
    <location>
        <position position="559"/>
    </location>
    <ligand>
        <name>AMP</name>
        <dbReference type="ChEBI" id="CHEBI:456215"/>
    </ligand>
</feature>
<evidence type="ECO:0000256" key="3">
    <source>
        <dbReference type="ARBA" id="ARBA00022535"/>
    </source>
</evidence>
<keyword evidence="5 9" id="KW-0378">Hydrolase</keyword>
<dbReference type="Gene3D" id="3.30.450.40">
    <property type="match status" value="1"/>
</dbReference>
<dbReference type="GO" id="GO:0010754">
    <property type="term" value="P:negative regulation of cGMP-mediated signaling"/>
    <property type="evidence" value="ECO:0007669"/>
    <property type="project" value="UniProtKB-ARBA"/>
</dbReference>
<feature type="binding site" evidence="8">
    <location>
        <position position="449"/>
    </location>
    <ligand>
        <name>Zn(2+)</name>
        <dbReference type="ChEBI" id="CHEBI:29105"/>
        <label>2</label>
    </ligand>
</feature>
<evidence type="ECO:0000313" key="12">
    <source>
        <dbReference type="Proteomes" id="UP000038040"/>
    </source>
</evidence>
<comment type="similarity">
    <text evidence="2 9">Belongs to the cyclic nucleotide phosphodiesterase family.</text>
</comment>
<dbReference type="AlphaFoldDB" id="A0A158Q616"/>
<feature type="binding site" evidence="7">
    <location>
        <position position="611"/>
    </location>
    <ligand>
        <name>AMP</name>
        <dbReference type="ChEBI" id="CHEBI:456215"/>
    </ligand>
</feature>
<evidence type="ECO:0000256" key="1">
    <source>
        <dbReference type="ARBA" id="ARBA00001073"/>
    </source>
</evidence>
<dbReference type="GO" id="GO:0004114">
    <property type="term" value="F:3',5'-cyclic-nucleotide phosphodiesterase activity"/>
    <property type="evidence" value="ECO:0007669"/>
    <property type="project" value="UniProtKB-EC"/>
</dbReference>
<dbReference type="InterPro" id="IPR003607">
    <property type="entry name" value="HD/PDEase_dom"/>
</dbReference>
<dbReference type="Pfam" id="PF01590">
    <property type="entry name" value="GAF"/>
    <property type="match status" value="1"/>
</dbReference>
<dbReference type="GO" id="GO:0010628">
    <property type="term" value="P:positive regulation of gene expression"/>
    <property type="evidence" value="ECO:0007669"/>
    <property type="project" value="UniProtKB-ARBA"/>
</dbReference>
<evidence type="ECO:0000313" key="14">
    <source>
        <dbReference type="WBParaSite" id="DME_0000884801-mRNA-1"/>
    </source>
</evidence>
<dbReference type="GO" id="GO:0010446">
    <property type="term" value="P:response to alkaline pH"/>
    <property type="evidence" value="ECO:0007669"/>
    <property type="project" value="UniProtKB-ARBA"/>
</dbReference>
<feature type="binding site" evidence="8">
    <location>
        <position position="449"/>
    </location>
    <ligand>
        <name>Zn(2+)</name>
        <dbReference type="ChEBI" id="CHEBI:29105"/>
        <label>1</label>
    </ligand>
</feature>
<comment type="cofactor">
    <cofactor evidence="9">
        <name>a divalent metal cation</name>
        <dbReference type="ChEBI" id="CHEBI:60240"/>
    </cofactor>
    <text evidence="9">Binds 2 divalent metal cations per subunit. Site 1 may preferentially bind zinc ions, while site 2 has a preference for magnesium and/or manganese ions.</text>
</comment>
<dbReference type="PROSITE" id="PS00126">
    <property type="entry name" value="PDEASE_I_1"/>
    <property type="match status" value="1"/>
</dbReference>
<dbReference type="InterPro" id="IPR036971">
    <property type="entry name" value="PDEase_catalytic_dom_sf"/>
</dbReference>
<dbReference type="PRINTS" id="PR00387">
    <property type="entry name" value="PDIESTERASE1"/>
</dbReference>
<dbReference type="GO" id="GO:0046872">
    <property type="term" value="F:metal ion binding"/>
    <property type="evidence" value="ECO:0007669"/>
    <property type="project" value="UniProtKB-KW"/>
</dbReference>
<feature type="active site" description="Proton donor" evidence="6">
    <location>
        <position position="411"/>
    </location>
</feature>
<reference evidence="11 13" key="2">
    <citation type="submission" date="2018-11" db="EMBL/GenBank/DDBJ databases">
        <authorList>
            <consortium name="Pathogen Informatics"/>
        </authorList>
    </citation>
    <scope>NUCLEOTIDE SEQUENCE [LARGE SCALE GENOMIC DNA]</scope>
</reference>
<evidence type="ECO:0000313" key="13">
    <source>
        <dbReference type="Proteomes" id="UP000274756"/>
    </source>
</evidence>
<dbReference type="InterPro" id="IPR002073">
    <property type="entry name" value="PDEase_catalytic_dom"/>
</dbReference>
<dbReference type="InterPro" id="IPR023088">
    <property type="entry name" value="PDEase"/>
</dbReference>
<feature type="binding site" evidence="7">
    <location>
        <position position="449"/>
    </location>
    <ligand>
        <name>AMP</name>
        <dbReference type="ChEBI" id="CHEBI:456215"/>
    </ligand>
</feature>
<feature type="binding site" evidence="8">
    <location>
        <position position="448"/>
    </location>
    <ligand>
        <name>Zn(2+)</name>
        <dbReference type="ChEBI" id="CHEBI:29105"/>
        <label>1</label>
    </ligand>
</feature>
<dbReference type="InterPro" id="IPR023174">
    <property type="entry name" value="PDEase_CS"/>
</dbReference>
<feature type="binding site" evidence="8">
    <location>
        <position position="559"/>
    </location>
    <ligand>
        <name>Zn(2+)</name>
        <dbReference type="ChEBI" id="CHEBI:29105"/>
        <label>1</label>
    </ligand>
</feature>
<feature type="binding site" evidence="7">
    <location>
        <begin position="411"/>
        <end position="415"/>
    </location>
    <ligand>
        <name>AMP</name>
        <dbReference type="ChEBI" id="CHEBI:456215"/>
    </ligand>
</feature>
<accession>A0A158Q616</accession>
<name>A0A158Q616_DRAME</name>
<evidence type="ECO:0000256" key="5">
    <source>
        <dbReference type="ARBA" id="ARBA00022801"/>
    </source>
</evidence>
<dbReference type="WBParaSite" id="DME_0000884801-mRNA-1">
    <property type="protein sequence ID" value="DME_0000884801-mRNA-1"/>
    <property type="gene ID" value="DME_0000884801"/>
</dbReference>
<dbReference type="EMBL" id="UYYG01000076">
    <property type="protein sequence ID" value="VDN52735.1"/>
    <property type="molecule type" value="Genomic_DNA"/>
</dbReference>
<feature type="domain" description="PDEase" evidence="10">
    <location>
        <begin position="335"/>
        <end position="654"/>
    </location>
</feature>
<evidence type="ECO:0000313" key="11">
    <source>
        <dbReference type="EMBL" id="VDN52735.1"/>
    </source>
</evidence>
<evidence type="ECO:0000256" key="4">
    <source>
        <dbReference type="ARBA" id="ARBA00022723"/>
    </source>
</evidence>
<sequence>MTTREEKVINFLKSNPQFLEDYVIGPNVSKAMFHNWALKRDQNNQATSHKKATTGIFNPLIHQIFIAENAGNTAIMLYEIASACAQLISVNRFDVLIRNEEGPFFIVRNKNSVMLKKTTKARKPAISSIKLTDCSGTTLGKYRFKYRFSQSIFQDIVSMDAVIMKVMNFAQKLTNADRASLFLVDHKTNELYARIFDVGTDNKEDVVLDEHGHKEIRFPFGKGIAGYVASTGKGLNIQNAYDDDRFNNEIDLKTGYKTQTILCMPIFIRGTVIGVVQMVNKANGPFTKQDERAFETFAVYCALALHHAKLYDKIKRSEKKYRVALEVLTYHSTCTREEVEKLNSLKMEIKDRIVEIETIDIDVRQLSDMKKPLYAIYMFQDLFDGIVRFDHDDLVRFVLTVRKNYRNVAYHNWEHGWTVAHAMYLILKVTNIFDALESLGLYVACLCHDLDHRGRNNAYMKSMSAPLAAMYSTSVMEHHHFNQTVTILQQDGHNIFKSLSSREYKMVLKLIKHCILATDLALFFVNKAKMKVIIDQTEFDWNIPDHRSLMESIIMTGCDLIASAKPWSVQTEIVKVIFQEFYEQGDAERESGKEPIAMMDRNRAHELPKMQVEFMTGICIPCYEIISKVVPESAVLFERCWHNSKKWKEIADEQNALSSEH</sequence>
<gene>
    <name evidence="11" type="ORF">DME_LOCUS2708</name>
</gene>
<evidence type="ECO:0000256" key="8">
    <source>
        <dbReference type="PIRSR" id="PIRSR623088-3"/>
    </source>
</evidence>
<dbReference type="GO" id="GO:0008340">
    <property type="term" value="P:determination of adult lifespan"/>
    <property type="evidence" value="ECO:0007669"/>
    <property type="project" value="UniProtKB-ARBA"/>
</dbReference>
<dbReference type="FunFam" id="1.10.1300.10:FF:000003">
    <property type="entry name" value="Phosphodiesterase"/>
    <property type="match status" value="1"/>
</dbReference>
<comment type="catalytic activity">
    <reaction evidence="1">
        <text>a nucleoside 3',5'-cyclic phosphate + H2O = a nucleoside 5'-phosphate + H(+)</text>
        <dbReference type="Rhea" id="RHEA:14653"/>
        <dbReference type="ChEBI" id="CHEBI:15377"/>
        <dbReference type="ChEBI" id="CHEBI:15378"/>
        <dbReference type="ChEBI" id="CHEBI:57867"/>
        <dbReference type="ChEBI" id="CHEBI:58464"/>
        <dbReference type="EC" id="3.1.4.17"/>
    </reaction>
</comment>
<dbReference type="PANTHER" id="PTHR11347">
    <property type="entry name" value="CYCLIC NUCLEOTIDE PHOSPHODIESTERASE"/>
    <property type="match status" value="1"/>
</dbReference>
<keyword evidence="4 8" id="KW-0479">Metal-binding</keyword>
<dbReference type="SMART" id="SM00065">
    <property type="entry name" value="GAF"/>
    <property type="match status" value="1"/>
</dbReference>
<dbReference type="Pfam" id="PF00233">
    <property type="entry name" value="PDEase_I"/>
    <property type="match status" value="1"/>
</dbReference>
<dbReference type="Gene3D" id="1.10.1300.10">
    <property type="entry name" value="3'5'-cyclic nucleotide phosphodiesterase, catalytic domain"/>
    <property type="match status" value="1"/>
</dbReference>
<dbReference type="InterPro" id="IPR029016">
    <property type="entry name" value="GAF-like_dom_sf"/>
</dbReference>
<keyword evidence="3" id="KW-0140">cGMP</keyword>
<reference evidence="14" key="1">
    <citation type="submission" date="2016-04" db="UniProtKB">
        <authorList>
            <consortium name="WormBaseParasite"/>
        </authorList>
    </citation>
    <scope>IDENTIFICATION</scope>
</reference>
<feature type="binding site" evidence="8">
    <location>
        <position position="415"/>
    </location>
    <ligand>
        <name>Zn(2+)</name>
        <dbReference type="ChEBI" id="CHEBI:29105"/>
        <label>1</label>
    </ligand>
</feature>
<dbReference type="SUPFAM" id="SSF55781">
    <property type="entry name" value="GAF domain-like"/>
    <property type="match status" value="1"/>
</dbReference>
<proteinExistence type="inferred from homology"/>
<dbReference type="GO" id="GO:0007602">
    <property type="term" value="P:phototransduction"/>
    <property type="evidence" value="ECO:0007669"/>
    <property type="project" value="UniProtKB-ARBA"/>
</dbReference>